<feature type="region of interest" description="Disordered" evidence="1">
    <location>
        <begin position="1"/>
        <end position="31"/>
    </location>
</feature>
<evidence type="ECO:0000256" key="1">
    <source>
        <dbReference type="SAM" id="MobiDB-lite"/>
    </source>
</evidence>
<protein>
    <submittedName>
        <fullName evidence="2">Uncharacterized protein</fullName>
    </submittedName>
</protein>
<dbReference type="EMBL" id="QPFP01000001">
    <property type="protein sequence ID" value="TEB39600.1"/>
    <property type="molecule type" value="Genomic_DNA"/>
</dbReference>
<keyword evidence="3" id="KW-1185">Reference proteome</keyword>
<proteinExistence type="predicted"/>
<evidence type="ECO:0000313" key="3">
    <source>
        <dbReference type="Proteomes" id="UP000298030"/>
    </source>
</evidence>
<dbReference type="Proteomes" id="UP000298030">
    <property type="component" value="Unassembled WGS sequence"/>
</dbReference>
<organism evidence="2 3">
    <name type="scientific">Coprinellus micaceus</name>
    <name type="common">Glistening ink-cap mushroom</name>
    <name type="synonym">Coprinus micaceus</name>
    <dbReference type="NCBI Taxonomy" id="71717"/>
    <lineage>
        <taxon>Eukaryota</taxon>
        <taxon>Fungi</taxon>
        <taxon>Dikarya</taxon>
        <taxon>Basidiomycota</taxon>
        <taxon>Agaricomycotina</taxon>
        <taxon>Agaricomycetes</taxon>
        <taxon>Agaricomycetidae</taxon>
        <taxon>Agaricales</taxon>
        <taxon>Agaricineae</taxon>
        <taxon>Psathyrellaceae</taxon>
        <taxon>Coprinellus</taxon>
    </lineage>
</organism>
<dbReference type="AlphaFoldDB" id="A0A4Y7TZJ9"/>
<name>A0A4Y7TZJ9_COPMI</name>
<feature type="non-terminal residue" evidence="2">
    <location>
        <position position="1"/>
    </location>
</feature>
<comment type="caution">
    <text evidence="2">The sequence shown here is derived from an EMBL/GenBank/DDBJ whole genome shotgun (WGS) entry which is preliminary data.</text>
</comment>
<evidence type="ECO:0000313" key="2">
    <source>
        <dbReference type="EMBL" id="TEB39600.1"/>
    </source>
</evidence>
<sequence>MPSRLQSRSKANARQRPAHLIPKPGALPPSRGLPVFRSPTICLSHLFRAVPPDPLPVTVLLA</sequence>
<gene>
    <name evidence="2" type="ORF">FA13DRAFT_1723823</name>
</gene>
<feature type="compositionally biased region" description="Polar residues" evidence="1">
    <location>
        <begin position="1"/>
        <end position="10"/>
    </location>
</feature>
<reference evidence="2 3" key="1">
    <citation type="journal article" date="2019" name="Nat. Ecol. Evol.">
        <title>Megaphylogeny resolves global patterns of mushroom evolution.</title>
        <authorList>
            <person name="Varga T."/>
            <person name="Krizsan K."/>
            <person name="Foldi C."/>
            <person name="Dima B."/>
            <person name="Sanchez-Garcia M."/>
            <person name="Sanchez-Ramirez S."/>
            <person name="Szollosi G.J."/>
            <person name="Szarkandi J.G."/>
            <person name="Papp V."/>
            <person name="Albert L."/>
            <person name="Andreopoulos W."/>
            <person name="Angelini C."/>
            <person name="Antonin V."/>
            <person name="Barry K.W."/>
            <person name="Bougher N.L."/>
            <person name="Buchanan P."/>
            <person name="Buyck B."/>
            <person name="Bense V."/>
            <person name="Catcheside P."/>
            <person name="Chovatia M."/>
            <person name="Cooper J."/>
            <person name="Damon W."/>
            <person name="Desjardin D."/>
            <person name="Finy P."/>
            <person name="Geml J."/>
            <person name="Haridas S."/>
            <person name="Hughes K."/>
            <person name="Justo A."/>
            <person name="Karasinski D."/>
            <person name="Kautmanova I."/>
            <person name="Kiss B."/>
            <person name="Kocsube S."/>
            <person name="Kotiranta H."/>
            <person name="LaButti K.M."/>
            <person name="Lechner B.E."/>
            <person name="Liimatainen K."/>
            <person name="Lipzen A."/>
            <person name="Lukacs Z."/>
            <person name="Mihaltcheva S."/>
            <person name="Morgado L.N."/>
            <person name="Niskanen T."/>
            <person name="Noordeloos M.E."/>
            <person name="Ohm R.A."/>
            <person name="Ortiz-Santana B."/>
            <person name="Ovrebo C."/>
            <person name="Racz N."/>
            <person name="Riley R."/>
            <person name="Savchenko A."/>
            <person name="Shiryaev A."/>
            <person name="Soop K."/>
            <person name="Spirin V."/>
            <person name="Szebenyi C."/>
            <person name="Tomsovsky M."/>
            <person name="Tulloss R.E."/>
            <person name="Uehling J."/>
            <person name="Grigoriev I.V."/>
            <person name="Vagvolgyi C."/>
            <person name="Papp T."/>
            <person name="Martin F.M."/>
            <person name="Miettinen O."/>
            <person name="Hibbett D.S."/>
            <person name="Nagy L.G."/>
        </authorList>
    </citation>
    <scope>NUCLEOTIDE SEQUENCE [LARGE SCALE GENOMIC DNA]</scope>
    <source>
        <strain evidence="2 3">FP101781</strain>
    </source>
</reference>
<accession>A0A4Y7TZJ9</accession>